<keyword evidence="9" id="KW-1133">Transmembrane helix</keyword>
<keyword evidence="4 8" id="KW-0479">Metal-binding</keyword>
<reference evidence="10 11" key="1">
    <citation type="journal article" date="2023" name="Hortic Res">
        <title>Pangenome of water caltrop reveals structural variations and asymmetric subgenome divergence after allopolyploidization.</title>
        <authorList>
            <person name="Zhang X."/>
            <person name="Chen Y."/>
            <person name="Wang L."/>
            <person name="Yuan Y."/>
            <person name="Fang M."/>
            <person name="Shi L."/>
            <person name="Lu R."/>
            <person name="Comes H.P."/>
            <person name="Ma Y."/>
            <person name="Chen Y."/>
            <person name="Huang G."/>
            <person name="Zhou Y."/>
            <person name="Zheng Z."/>
            <person name="Qiu Y."/>
        </authorList>
    </citation>
    <scope>NUCLEOTIDE SEQUENCE [LARGE SCALE GENOMIC DNA]</scope>
    <source>
        <tissue evidence="10">Roots</tissue>
    </source>
</reference>
<keyword evidence="11" id="KW-1185">Reference proteome</keyword>
<gene>
    <name evidence="10" type="ORF">SAY87_027718</name>
</gene>
<name>A0AAN7JMY8_9MYRT</name>
<dbReference type="Gene3D" id="1.10.630.10">
    <property type="entry name" value="Cytochrome P450"/>
    <property type="match status" value="1"/>
</dbReference>
<dbReference type="PRINTS" id="PR00463">
    <property type="entry name" value="EP450I"/>
</dbReference>
<evidence type="ECO:0000256" key="4">
    <source>
        <dbReference type="ARBA" id="ARBA00022723"/>
    </source>
</evidence>
<dbReference type="GO" id="GO:0020037">
    <property type="term" value="F:heme binding"/>
    <property type="evidence" value="ECO:0007669"/>
    <property type="project" value="InterPro"/>
</dbReference>
<accession>A0AAN7JMY8</accession>
<dbReference type="AlphaFoldDB" id="A0AAN7JMY8"/>
<sequence>MELPHFLFLLLLLITTISLPLLLLLILRRHMWCSCQVCTAYRTSSWARDFPNLSDWYTHLLRASPTQTIHIHIIRNTITANPVVVEHILRSRFENYPKGKQFSRILGDFLGAGIFNVDGYSWSFQRKHASSELGSLSIRNFAFENVKSEIENRLLPLLTSFSGSWSRGFDLQEVFKRFSFDNVCTFSFGFDPGCLDLSLPMSRFADAFDLAAKLSAQRALTVSPMVWKIKRILNVGSERRLREAAAVVKALAGDVIRNKRKLRFPGRHGGDLLSRFMDCVRDEVYLRDIVISFILAGRDTMASAMTAIFWLIKDRPEVVERIRNEADRVIGCSDKAAGATTFPSYDQLKEMHYLQAAVYESLRLYPPVQFDSKFALEDDELPDGTAVRRGTRVMYHPYAMGRMESIWGPDCMEFRPERWLDRNGKFVNQNPYKYPVFQAGVRVCLGKEMAIVEMKTVVLAVVREFDVTVVEPSSNIQFDPGLTAFVRGGLKVLIRKRSDAGPNNGDDDI</sequence>
<keyword evidence="9" id="KW-0812">Transmembrane</keyword>
<dbReference type="PRINTS" id="PR00385">
    <property type="entry name" value="P450"/>
</dbReference>
<dbReference type="InterPro" id="IPR001128">
    <property type="entry name" value="Cyt_P450"/>
</dbReference>
<evidence type="ECO:0000313" key="11">
    <source>
        <dbReference type="Proteomes" id="UP001345219"/>
    </source>
</evidence>
<evidence type="ECO:0008006" key="12">
    <source>
        <dbReference type="Google" id="ProtNLM"/>
    </source>
</evidence>
<protein>
    <recommendedName>
        <fullName evidence="12">Cytochrome P450</fullName>
    </recommendedName>
</protein>
<dbReference type="EMBL" id="JAXIOK010000018">
    <property type="protein sequence ID" value="KAK4750269.1"/>
    <property type="molecule type" value="Genomic_DNA"/>
</dbReference>
<evidence type="ECO:0000313" key="10">
    <source>
        <dbReference type="EMBL" id="KAK4750269.1"/>
    </source>
</evidence>
<dbReference type="SUPFAM" id="SSF48264">
    <property type="entry name" value="Cytochrome P450"/>
    <property type="match status" value="1"/>
</dbReference>
<dbReference type="InterPro" id="IPR002401">
    <property type="entry name" value="Cyt_P450_E_grp-I"/>
</dbReference>
<evidence type="ECO:0000256" key="8">
    <source>
        <dbReference type="PIRSR" id="PIRSR602401-1"/>
    </source>
</evidence>
<keyword evidence="9" id="KW-0472">Membrane</keyword>
<evidence type="ECO:0000256" key="5">
    <source>
        <dbReference type="ARBA" id="ARBA00023002"/>
    </source>
</evidence>
<proteinExistence type="inferred from homology"/>
<evidence type="ECO:0000256" key="9">
    <source>
        <dbReference type="SAM" id="Phobius"/>
    </source>
</evidence>
<feature type="binding site" description="axial binding residue" evidence="8">
    <location>
        <position position="444"/>
    </location>
    <ligand>
        <name>heme</name>
        <dbReference type="ChEBI" id="CHEBI:30413"/>
    </ligand>
    <ligandPart>
        <name>Fe</name>
        <dbReference type="ChEBI" id="CHEBI:18248"/>
    </ligandPart>
</feature>
<evidence type="ECO:0000256" key="2">
    <source>
        <dbReference type="ARBA" id="ARBA00010617"/>
    </source>
</evidence>
<dbReference type="CDD" id="cd11064">
    <property type="entry name" value="CYP86A"/>
    <property type="match status" value="1"/>
</dbReference>
<evidence type="ECO:0000256" key="6">
    <source>
        <dbReference type="ARBA" id="ARBA00023004"/>
    </source>
</evidence>
<dbReference type="GO" id="GO:0004497">
    <property type="term" value="F:monooxygenase activity"/>
    <property type="evidence" value="ECO:0007669"/>
    <property type="project" value="UniProtKB-KW"/>
</dbReference>
<evidence type="ECO:0000256" key="1">
    <source>
        <dbReference type="ARBA" id="ARBA00001971"/>
    </source>
</evidence>
<dbReference type="PANTHER" id="PTHR24296">
    <property type="entry name" value="CYTOCHROME P450"/>
    <property type="match status" value="1"/>
</dbReference>
<dbReference type="GO" id="GO:0016705">
    <property type="term" value="F:oxidoreductase activity, acting on paired donors, with incorporation or reduction of molecular oxygen"/>
    <property type="evidence" value="ECO:0007669"/>
    <property type="project" value="InterPro"/>
</dbReference>
<comment type="caution">
    <text evidence="10">The sequence shown here is derived from an EMBL/GenBank/DDBJ whole genome shotgun (WGS) entry which is preliminary data.</text>
</comment>
<evidence type="ECO:0000256" key="3">
    <source>
        <dbReference type="ARBA" id="ARBA00022617"/>
    </source>
</evidence>
<dbReference type="GO" id="GO:0005506">
    <property type="term" value="F:iron ion binding"/>
    <property type="evidence" value="ECO:0007669"/>
    <property type="project" value="InterPro"/>
</dbReference>
<organism evidence="10 11">
    <name type="scientific">Trapa incisa</name>
    <dbReference type="NCBI Taxonomy" id="236973"/>
    <lineage>
        <taxon>Eukaryota</taxon>
        <taxon>Viridiplantae</taxon>
        <taxon>Streptophyta</taxon>
        <taxon>Embryophyta</taxon>
        <taxon>Tracheophyta</taxon>
        <taxon>Spermatophyta</taxon>
        <taxon>Magnoliopsida</taxon>
        <taxon>eudicotyledons</taxon>
        <taxon>Gunneridae</taxon>
        <taxon>Pentapetalae</taxon>
        <taxon>rosids</taxon>
        <taxon>malvids</taxon>
        <taxon>Myrtales</taxon>
        <taxon>Lythraceae</taxon>
        <taxon>Trapa</taxon>
    </lineage>
</organism>
<keyword evidence="3 8" id="KW-0349">Heme</keyword>
<comment type="cofactor">
    <cofactor evidence="1 8">
        <name>heme</name>
        <dbReference type="ChEBI" id="CHEBI:30413"/>
    </cofactor>
</comment>
<comment type="similarity">
    <text evidence="2">Belongs to the cytochrome P450 family.</text>
</comment>
<dbReference type="Pfam" id="PF00067">
    <property type="entry name" value="p450"/>
    <property type="match status" value="1"/>
</dbReference>
<feature type="transmembrane region" description="Helical" evidence="9">
    <location>
        <begin position="6"/>
        <end position="27"/>
    </location>
</feature>
<dbReference type="InterPro" id="IPR036396">
    <property type="entry name" value="Cyt_P450_sf"/>
</dbReference>
<keyword evidence="5" id="KW-0560">Oxidoreductase</keyword>
<keyword evidence="6 8" id="KW-0408">Iron</keyword>
<keyword evidence="7" id="KW-0503">Monooxygenase</keyword>
<dbReference type="Proteomes" id="UP001345219">
    <property type="component" value="Chromosome 21"/>
</dbReference>
<evidence type="ECO:0000256" key="7">
    <source>
        <dbReference type="ARBA" id="ARBA00023033"/>
    </source>
</evidence>